<keyword evidence="2" id="KW-1185">Reference proteome</keyword>
<reference evidence="1 2" key="1">
    <citation type="journal article" date="2024" name="Nat. Commun.">
        <title>Phylogenomics reveals the evolutionary origins of lichenization in chlorophyte algae.</title>
        <authorList>
            <person name="Puginier C."/>
            <person name="Libourel C."/>
            <person name="Otte J."/>
            <person name="Skaloud P."/>
            <person name="Haon M."/>
            <person name="Grisel S."/>
            <person name="Petersen M."/>
            <person name="Berrin J.G."/>
            <person name="Delaux P.M."/>
            <person name="Dal Grande F."/>
            <person name="Keller J."/>
        </authorList>
    </citation>
    <scope>NUCLEOTIDE SEQUENCE [LARGE SCALE GENOMIC DNA]</scope>
    <source>
        <strain evidence="1 2">SAG 2043</strain>
    </source>
</reference>
<evidence type="ECO:0000313" key="2">
    <source>
        <dbReference type="Proteomes" id="UP001489004"/>
    </source>
</evidence>
<protein>
    <submittedName>
        <fullName evidence="1">Uncharacterized protein</fullName>
    </submittedName>
</protein>
<dbReference type="EMBL" id="JALJOR010000005">
    <property type="protein sequence ID" value="KAK9817007.1"/>
    <property type="molecule type" value="Genomic_DNA"/>
</dbReference>
<comment type="caution">
    <text evidence="1">The sequence shown here is derived from an EMBL/GenBank/DDBJ whole genome shotgun (WGS) entry which is preliminary data.</text>
</comment>
<accession>A0AAW1Q6R3</accession>
<organism evidence="1 2">
    <name type="scientific">[Myrmecia] bisecta</name>
    <dbReference type="NCBI Taxonomy" id="41462"/>
    <lineage>
        <taxon>Eukaryota</taxon>
        <taxon>Viridiplantae</taxon>
        <taxon>Chlorophyta</taxon>
        <taxon>core chlorophytes</taxon>
        <taxon>Trebouxiophyceae</taxon>
        <taxon>Trebouxiales</taxon>
        <taxon>Trebouxiaceae</taxon>
        <taxon>Myrmecia</taxon>
    </lineage>
</organism>
<gene>
    <name evidence="1" type="ORF">WJX72_008186</name>
</gene>
<dbReference type="Proteomes" id="UP001489004">
    <property type="component" value="Unassembled WGS sequence"/>
</dbReference>
<dbReference type="AlphaFoldDB" id="A0AAW1Q6R3"/>
<sequence length="78" mass="8434">MCAAYSFSEVGVDSCQAVQKAHPPPCLTLVEIRTTGPGAKQVVAWTFSNIICKVMQPRPQITHLLFPGPVTLRPPSQS</sequence>
<proteinExistence type="predicted"/>
<evidence type="ECO:0000313" key="1">
    <source>
        <dbReference type="EMBL" id="KAK9817007.1"/>
    </source>
</evidence>
<name>A0AAW1Q6R3_9CHLO</name>